<evidence type="ECO:0000313" key="2">
    <source>
        <dbReference type="EMBL" id="KDQ09132.1"/>
    </source>
</evidence>
<sequence length="322" mass="34248">MSVLIQRPPVFLHSIHHSRSPSAPGLLALPRPLHAFPPNNRPHRRPKQSPPPSDERPAPKALDDAPAPARKPRKSPSPKPAPSLAEAAHPMPLLHSQPAHRLPRQRRAQHKQCHSASLPAPAVVAIDVRPAAPTPTPAPVAVAAPAPVPIPATPKRRAVSSPVLGRPAPAVSTPPMSRSVPTGGKFHAPPRSNPGVPDWDSPAAEPDMTWQQAALKNGPRTAPIDGKMTPFPLLPESPSPGPRHQRGSPPASPSRSPVQRHAHVRRPSYGDALFDFEEETPEAPAPAPLAMPFPAPVYAGPTFHNSPMPSALPPPKFLVRAH</sequence>
<organism evidence="2 3">
    <name type="scientific">Botryobasidium botryosum (strain FD-172 SS1)</name>
    <dbReference type="NCBI Taxonomy" id="930990"/>
    <lineage>
        <taxon>Eukaryota</taxon>
        <taxon>Fungi</taxon>
        <taxon>Dikarya</taxon>
        <taxon>Basidiomycota</taxon>
        <taxon>Agaricomycotina</taxon>
        <taxon>Agaricomycetes</taxon>
        <taxon>Cantharellales</taxon>
        <taxon>Botryobasidiaceae</taxon>
        <taxon>Botryobasidium</taxon>
    </lineage>
</organism>
<keyword evidence="3" id="KW-1185">Reference proteome</keyword>
<protein>
    <submittedName>
        <fullName evidence="2">Uncharacterized protein</fullName>
    </submittedName>
</protein>
<dbReference type="OrthoDB" id="2142961at2759"/>
<feature type="region of interest" description="Disordered" evidence="1">
    <location>
        <begin position="143"/>
        <end position="271"/>
    </location>
</feature>
<dbReference type="GO" id="GO:0016071">
    <property type="term" value="P:mRNA metabolic process"/>
    <property type="evidence" value="ECO:0007669"/>
    <property type="project" value="UniProtKB-ARBA"/>
</dbReference>
<feature type="compositionally biased region" description="Basic and acidic residues" evidence="1">
    <location>
        <begin position="53"/>
        <end position="63"/>
    </location>
</feature>
<reference evidence="3" key="1">
    <citation type="journal article" date="2014" name="Proc. Natl. Acad. Sci. U.S.A.">
        <title>Extensive sampling of basidiomycete genomes demonstrates inadequacy of the white-rot/brown-rot paradigm for wood decay fungi.</title>
        <authorList>
            <person name="Riley R."/>
            <person name="Salamov A.A."/>
            <person name="Brown D.W."/>
            <person name="Nagy L.G."/>
            <person name="Floudas D."/>
            <person name="Held B.W."/>
            <person name="Levasseur A."/>
            <person name="Lombard V."/>
            <person name="Morin E."/>
            <person name="Otillar R."/>
            <person name="Lindquist E.A."/>
            <person name="Sun H."/>
            <person name="LaButti K.M."/>
            <person name="Schmutz J."/>
            <person name="Jabbour D."/>
            <person name="Luo H."/>
            <person name="Baker S.E."/>
            <person name="Pisabarro A.G."/>
            <person name="Walton J.D."/>
            <person name="Blanchette R.A."/>
            <person name="Henrissat B."/>
            <person name="Martin F."/>
            <person name="Cullen D."/>
            <person name="Hibbett D.S."/>
            <person name="Grigoriev I.V."/>
        </authorList>
    </citation>
    <scope>NUCLEOTIDE SEQUENCE [LARGE SCALE GENOMIC DNA]</scope>
    <source>
        <strain evidence="3">FD-172 SS1</strain>
    </source>
</reference>
<accession>A0A067MB70</accession>
<proteinExistence type="predicted"/>
<dbReference type="HOGENOM" id="CLU_863291_0_0_1"/>
<evidence type="ECO:0000313" key="3">
    <source>
        <dbReference type="Proteomes" id="UP000027195"/>
    </source>
</evidence>
<dbReference type="Pfam" id="PF15365">
    <property type="entry name" value="PNRC"/>
    <property type="match status" value="1"/>
</dbReference>
<feature type="compositionally biased region" description="Basic residues" evidence="1">
    <location>
        <begin position="101"/>
        <end position="113"/>
    </location>
</feature>
<dbReference type="InterPro" id="IPR028322">
    <property type="entry name" value="PNRC-like_rgn"/>
</dbReference>
<evidence type="ECO:0000256" key="1">
    <source>
        <dbReference type="SAM" id="MobiDB-lite"/>
    </source>
</evidence>
<dbReference type="EMBL" id="KL198082">
    <property type="protein sequence ID" value="KDQ09132.1"/>
    <property type="molecule type" value="Genomic_DNA"/>
</dbReference>
<name>A0A067MB70_BOTB1</name>
<feature type="compositionally biased region" description="Pro residues" evidence="1">
    <location>
        <begin position="232"/>
        <end position="241"/>
    </location>
</feature>
<dbReference type="InParanoid" id="A0A067MB70"/>
<dbReference type="AlphaFoldDB" id="A0A067MB70"/>
<feature type="region of interest" description="Disordered" evidence="1">
    <location>
        <begin position="15"/>
        <end position="116"/>
    </location>
</feature>
<dbReference type="STRING" id="930990.A0A067MB70"/>
<gene>
    <name evidence="2" type="ORF">BOTBODRAFT_37372</name>
</gene>
<dbReference type="Proteomes" id="UP000027195">
    <property type="component" value="Unassembled WGS sequence"/>
</dbReference>